<evidence type="ECO:0000256" key="10">
    <source>
        <dbReference type="ARBA" id="ARBA00023098"/>
    </source>
</evidence>
<dbReference type="PANTHER" id="PTHR30561:SF9">
    <property type="entry name" value="4-AMINO-4-DEOXY-L-ARABINOSE-PHOSPHOUNDECAPRENOL FLIPPASE SUBUNIT ARNF-RELATED"/>
    <property type="match status" value="1"/>
</dbReference>
<evidence type="ECO:0000256" key="7">
    <source>
        <dbReference type="ARBA" id="ARBA00022692"/>
    </source>
</evidence>
<dbReference type="InterPro" id="IPR000620">
    <property type="entry name" value="EamA_dom"/>
</dbReference>
<keyword evidence="3" id="KW-1003">Cell membrane</keyword>
<organism evidence="14 15">
    <name type="scientific">Paenibacillus piri</name>
    <dbReference type="NCBI Taxonomy" id="2547395"/>
    <lineage>
        <taxon>Bacteria</taxon>
        <taxon>Bacillati</taxon>
        <taxon>Bacillota</taxon>
        <taxon>Bacilli</taxon>
        <taxon>Bacillales</taxon>
        <taxon>Paenibacillaceae</taxon>
        <taxon>Paenibacillus</taxon>
    </lineage>
</organism>
<protein>
    <submittedName>
        <fullName evidence="14">Transporter</fullName>
    </submittedName>
</protein>
<gene>
    <name evidence="14" type="ORF">E1757_26065</name>
</gene>
<evidence type="ECO:0000256" key="4">
    <source>
        <dbReference type="ARBA" id="ARBA00022516"/>
    </source>
</evidence>
<evidence type="ECO:0000256" key="2">
    <source>
        <dbReference type="ARBA" id="ARBA00007362"/>
    </source>
</evidence>
<dbReference type="GO" id="GO:0009103">
    <property type="term" value="P:lipopolysaccharide biosynthetic process"/>
    <property type="evidence" value="ECO:0007669"/>
    <property type="project" value="UniProtKB-KW"/>
</dbReference>
<comment type="similarity">
    <text evidence="2">Belongs to the EamA transporter family.</text>
</comment>
<keyword evidence="5" id="KW-0997">Cell inner membrane</keyword>
<dbReference type="Gene3D" id="1.10.3730.20">
    <property type="match status" value="1"/>
</dbReference>
<evidence type="ECO:0000256" key="12">
    <source>
        <dbReference type="SAM" id="Phobius"/>
    </source>
</evidence>
<feature type="transmembrane region" description="Helical" evidence="12">
    <location>
        <begin position="48"/>
        <end position="68"/>
    </location>
</feature>
<accession>A0A4R5KFU3</accession>
<evidence type="ECO:0000313" key="14">
    <source>
        <dbReference type="EMBL" id="TDF93852.1"/>
    </source>
</evidence>
<keyword evidence="15" id="KW-1185">Reference proteome</keyword>
<evidence type="ECO:0000259" key="13">
    <source>
        <dbReference type="Pfam" id="PF00892"/>
    </source>
</evidence>
<evidence type="ECO:0000256" key="1">
    <source>
        <dbReference type="ARBA" id="ARBA00004651"/>
    </source>
</evidence>
<keyword evidence="4" id="KW-0444">Lipid biosynthesis</keyword>
<feature type="transmembrane region" description="Helical" evidence="12">
    <location>
        <begin position="101"/>
        <end position="118"/>
    </location>
</feature>
<proteinExistence type="inferred from homology"/>
<dbReference type="AlphaFoldDB" id="A0A4R5KFU3"/>
<reference evidence="14 15" key="1">
    <citation type="submission" date="2019-03" db="EMBL/GenBank/DDBJ databases">
        <title>This is whole genome sequence of Paenibacillus sp MS74 strain.</title>
        <authorList>
            <person name="Trinh H.N."/>
        </authorList>
    </citation>
    <scope>NUCLEOTIDE SEQUENCE [LARGE SCALE GENOMIC DNA]</scope>
    <source>
        <strain evidence="14 15">MS74</strain>
    </source>
</reference>
<comment type="caution">
    <text evidence="14">The sequence shown here is derived from an EMBL/GenBank/DDBJ whole genome shotgun (WGS) entry which is preliminary data.</text>
</comment>
<keyword evidence="11 12" id="KW-0472">Membrane</keyword>
<dbReference type="Pfam" id="PF00892">
    <property type="entry name" value="EamA"/>
    <property type="match status" value="1"/>
</dbReference>
<evidence type="ECO:0000256" key="5">
    <source>
        <dbReference type="ARBA" id="ARBA00022519"/>
    </source>
</evidence>
<sequence length="120" mass="12947">MEYEMKYAWLIASILLGAAGQVLMKWGVESLKTSGAPAAAGMSLLTAWPVAAGLGSYALSSVFWLLALRKFPLSTAYPMVSMSYILVMALGWYLFQETISVQKWFGAAFISAGVVLIARA</sequence>
<evidence type="ECO:0000256" key="9">
    <source>
        <dbReference type="ARBA" id="ARBA00022989"/>
    </source>
</evidence>
<dbReference type="InterPro" id="IPR000390">
    <property type="entry name" value="Small_drug/metabolite_transptr"/>
</dbReference>
<dbReference type="GO" id="GO:0022857">
    <property type="term" value="F:transmembrane transporter activity"/>
    <property type="evidence" value="ECO:0007669"/>
    <property type="project" value="InterPro"/>
</dbReference>
<evidence type="ECO:0000256" key="11">
    <source>
        <dbReference type="ARBA" id="ARBA00023136"/>
    </source>
</evidence>
<feature type="domain" description="EamA" evidence="13">
    <location>
        <begin position="7"/>
        <end position="118"/>
    </location>
</feature>
<evidence type="ECO:0000256" key="6">
    <source>
        <dbReference type="ARBA" id="ARBA00022556"/>
    </source>
</evidence>
<name>A0A4R5KFU3_9BACL</name>
<comment type="subcellular location">
    <subcellularLocation>
        <location evidence="1">Cell membrane</location>
        <topology evidence="1">Multi-pass membrane protein</topology>
    </subcellularLocation>
</comment>
<keyword evidence="8" id="KW-0448">Lipopolysaccharide biosynthesis</keyword>
<dbReference type="Proteomes" id="UP000295636">
    <property type="component" value="Unassembled WGS sequence"/>
</dbReference>
<dbReference type="OrthoDB" id="9156836at2"/>
<keyword evidence="7 12" id="KW-0812">Transmembrane</keyword>
<keyword evidence="6" id="KW-0441">Lipid A biosynthesis</keyword>
<dbReference type="SUPFAM" id="SSF103481">
    <property type="entry name" value="Multidrug resistance efflux transporter EmrE"/>
    <property type="match status" value="1"/>
</dbReference>
<evidence type="ECO:0000313" key="15">
    <source>
        <dbReference type="Proteomes" id="UP000295636"/>
    </source>
</evidence>
<keyword evidence="10" id="KW-0443">Lipid metabolism</keyword>
<feature type="transmembrane region" description="Helical" evidence="12">
    <location>
        <begin position="75"/>
        <end position="95"/>
    </location>
</feature>
<dbReference type="PANTHER" id="PTHR30561">
    <property type="entry name" value="SMR FAMILY PROTON-DEPENDENT DRUG EFFLUX TRANSPORTER SUGE"/>
    <property type="match status" value="1"/>
</dbReference>
<dbReference type="GO" id="GO:0005886">
    <property type="term" value="C:plasma membrane"/>
    <property type="evidence" value="ECO:0007669"/>
    <property type="project" value="UniProtKB-SubCell"/>
</dbReference>
<dbReference type="InterPro" id="IPR037185">
    <property type="entry name" value="EmrE-like"/>
</dbReference>
<evidence type="ECO:0000256" key="3">
    <source>
        <dbReference type="ARBA" id="ARBA00022475"/>
    </source>
</evidence>
<dbReference type="EMBL" id="SMRT01000015">
    <property type="protein sequence ID" value="TDF93852.1"/>
    <property type="molecule type" value="Genomic_DNA"/>
</dbReference>
<keyword evidence="9 12" id="KW-1133">Transmembrane helix</keyword>
<evidence type="ECO:0000256" key="8">
    <source>
        <dbReference type="ARBA" id="ARBA00022985"/>
    </source>
</evidence>